<dbReference type="Gramene" id="OMERI01G35870.1">
    <property type="protein sequence ID" value="OMERI01G35870.1"/>
    <property type="gene ID" value="OMERI01G35870"/>
</dbReference>
<reference evidence="2" key="1">
    <citation type="submission" date="2015-04" db="UniProtKB">
        <authorList>
            <consortium name="EnsemblPlants"/>
        </authorList>
    </citation>
    <scope>IDENTIFICATION</scope>
</reference>
<feature type="compositionally biased region" description="Basic and acidic residues" evidence="1">
    <location>
        <begin position="30"/>
        <end position="41"/>
    </location>
</feature>
<evidence type="ECO:0000256" key="1">
    <source>
        <dbReference type="SAM" id="MobiDB-lite"/>
    </source>
</evidence>
<keyword evidence="3" id="KW-1185">Reference proteome</keyword>
<evidence type="ECO:0000313" key="3">
    <source>
        <dbReference type="Proteomes" id="UP000008021"/>
    </source>
</evidence>
<dbReference type="HOGENOM" id="CLU_1858414_0_0_1"/>
<dbReference type="AlphaFoldDB" id="A0A0E0CAZ1"/>
<accession>A0A0E0CAZ1</accession>
<feature type="compositionally biased region" description="Basic and acidic residues" evidence="1">
    <location>
        <begin position="68"/>
        <end position="77"/>
    </location>
</feature>
<dbReference type="Proteomes" id="UP000008021">
    <property type="component" value="Chromosome 1"/>
</dbReference>
<feature type="compositionally biased region" description="Gly residues" evidence="1">
    <location>
        <begin position="1"/>
        <end position="12"/>
    </location>
</feature>
<protein>
    <submittedName>
        <fullName evidence="2">Uncharacterized protein</fullName>
    </submittedName>
</protein>
<sequence length="138" mass="15173">MAGRPDPGGRGGPRSPRRPDEDDASADASRGARGEPGEARRRTLAALPTRGEAGESRRRRASQLASTGEREESRTRDGWIGAPSPVGMDGLGIFFLPAGGPNQNKRWIQFGWLRSTEFYTVTWLHNVTEAESDYEYLN</sequence>
<reference evidence="2" key="2">
    <citation type="submission" date="2018-05" db="EMBL/GenBank/DDBJ databases">
        <title>OmerRS3 (Oryza meridionalis Reference Sequence Version 3).</title>
        <authorList>
            <person name="Zhang J."/>
            <person name="Kudrna D."/>
            <person name="Lee S."/>
            <person name="Talag J."/>
            <person name="Welchert J."/>
            <person name="Wing R.A."/>
        </authorList>
    </citation>
    <scope>NUCLEOTIDE SEQUENCE [LARGE SCALE GENOMIC DNA]</scope>
    <source>
        <strain evidence="2">cv. OR44</strain>
    </source>
</reference>
<dbReference type="EnsemblPlants" id="OMERI01G35870.1">
    <property type="protein sequence ID" value="OMERI01G35870.1"/>
    <property type="gene ID" value="OMERI01G35870"/>
</dbReference>
<feature type="region of interest" description="Disordered" evidence="1">
    <location>
        <begin position="1"/>
        <end position="83"/>
    </location>
</feature>
<proteinExistence type="predicted"/>
<organism evidence="2">
    <name type="scientific">Oryza meridionalis</name>
    <dbReference type="NCBI Taxonomy" id="40149"/>
    <lineage>
        <taxon>Eukaryota</taxon>
        <taxon>Viridiplantae</taxon>
        <taxon>Streptophyta</taxon>
        <taxon>Embryophyta</taxon>
        <taxon>Tracheophyta</taxon>
        <taxon>Spermatophyta</taxon>
        <taxon>Magnoliopsida</taxon>
        <taxon>Liliopsida</taxon>
        <taxon>Poales</taxon>
        <taxon>Poaceae</taxon>
        <taxon>BOP clade</taxon>
        <taxon>Oryzoideae</taxon>
        <taxon>Oryzeae</taxon>
        <taxon>Oryzinae</taxon>
        <taxon>Oryza</taxon>
    </lineage>
</organism>
<evidence type="ECO:0000313" key="2">
    <source>
        <dbReference type="EnsemblPlants" id="OMERI01G35870.1"/>
    </source>
</evidence>
<name>A0A0E0CAZ1_9ORYZ</name>